<evidence type="ECO:0000313" key="3">
    <source>
        <dbReference type="EMBL" id="VDO00171.1"/>
    </source>
</evidence>
<proteinExistence type="predicted"/>
<reference evidence="3 4" key="2">
    <citation type="submission" date="2018-11" db="EMBL/GenBank/DDBJ databases">
        <authorList>
            <consortium name="Pathogen Informatics"/>
        </authorList>
    </citation>
    <scope>NUCLEOTIDE SEQUENCE [LARGE SCALE GENOMIC DNA]</scope>
</reference>
<keyword evidence="2" id="KW-0812">Transmembrane</keyword>
<evidence type="ECO:0000256" key="1">
    <source>
        <dbReference type="SAM" id="MobiDB-lite"/>
    </source>
</evidence>
<evidence type="ECO:0000256" key="2">
    <source>
        <dbReference type="SAM" id="Phobius"/>
    </source>
</evidence>
<keyword evidence="4" id="KW-1185">Reference proteome</keyword>
<dbReference type="OrthoDB" id="6268815at2759"/>
<reference evidence="5" key="1">
    <citation type="submission" date="2017-02" db="UniProtKB">
        <authorList>
            <consortium name="WormBaseParasite"/>
        </authorList>
    </citation>
    <scope>IDENTIFICATION</scope>
</reference>
<dbReference type="Proteomes" id="UP000278807">
    <property type="component" value="Unassembled WGS sequence"/>
</dbReference>
<evidence type="ECO:0000313" key="5">
    <source>
        <dbReference type="WBParaSite" id="HNAJ_0000431301-mRNA-1"/>
    </source>
</evidence>
<feature type="compositionally biased region" description="Gly residues" evidence="1">
    <location>
        <begin position="264"/>
        <end position="281"/>
    </location>
</feature>
<feature type="region of interest" description="Disordered" evidence="1">
    <location>
        <begin position="262"/>
        <end position="281"/>
    </location>
</feature>
<accession>A0A0R3TB74</accession>
<dbReference type="WBParaSite" id="HNAJ_0000431301-mRNA-1">
    <property type="protein sequence ID" value="HNAJ_0000431301-mRNA-1"/>
    <property type="gene ID" value="HNAJ_0000431301"/>
</dbReference>
<gene>
    <name evidence="3" type="ORF">HNAJ_LOCUS4311</name>
</gene>
<evidence type="ECO:0000313" key="4">
    <source>
        <dbReference type="Proteomes" id="UP000278807"/>
    </source>
</evidence>
<protein>
    <submittedName>
        <fullName evidence="5">Transmembrane protein</fullName>
    </submittedName>
</protein>
<dbReference type="EMBL" id="UZAE01002948">
    <property type="protein sequence ID" value="VDO00171.1"/>
    <property type="molecule type" value="Genomic_DNA"/>
</dbReference>
<feature type="transmembrane region" description="Helical" evidence="2">
    <location>
        <begin position="134"/>
        <end position="153"/>
    </location>
</feature>
<sequence>MLAGRSAAVKDVFHVALDHAKAESLIADQAAKLLFYVAQKQFQYLRKLKTNALLSSSTVSTSLDREEAEEVEFQVENKSSVVDISSGSAGSTEDRLSVCHRFISWSIFAGIWLGFIASIILTFVGIWTPYRNCLTIGVILAIVCLGVAVHNCLRHGDTAPAVLLYERRNSQLSLSCELEVAVEAEEIPEGDGEGEVCSRSVSLNENRSMLNEDENGVPVCTGDQCHPHNDVEAARIHIHPRKVRRDSAFHSLTRAIISTLTRAGRGGGAGSGGGGVGGGGGFYPDPRNPWNSNFEGHIGWQSAMARPDPFYSNSYYQ</sequence>
<keyword evidence="2" id="KW-0472">Membrane</keyword>
<name>A0A0R3TB74_RODNA</name>
<organism evidence="5">
    <name type="scientific">Rodentolepis nana</name>
    <name type="common">Dwarf tapeworm</name>
    <name type="synonym">Hymenolepis nana</name>
    <dbReference type="NCBI Taxonomy" id="102285"/>
    <lineage>
        <taxon>Eukaryota</taxon>
        <taxon>Metazoa</taxon>
        <taxon>Spiralia</taxon>
        <taxon>Lophotrochozoa</taxon>
        <taxon>Platyhelminthes</taxon>
        <taxon>Cestoda</taxon>
        <taxon>Eucestoda</taxon>
        <taxon>Cyclophyllidea</taxon>
        <taxon>Hymenolepididae</taxon>
        <taxon>Rodentolepis</taxon>
    </lineage>
</organism>
<keyword evidence="2" id="KW-1133">Transmembrane helix</keyword>
<feature type="transmembrane region" description="Helical" evidence="2">
    <location>
        <begin position="102"/>
        <end position="128"/>
    </location>
</feature>
<dbReference type="AlphaFoldDB" id="A0A0R3TB74"/>